<comment type="caution">
    <text evidence="1">The sequence shown here is derived from an EMBL/GenBank/DDBJ whole genome shotgun (WGS) entry which is preliminary data.</text>
</comment>
<evidence type="ECO:0000313" key="2">
    <source>
        <dbReference type="Proteomes" id="UP000534783"/>
    </source>
</evidence>
<accession>A0A7X6DSH5</accession>
<dbReference type="InterPro" id="IPR025427">
    <property type="entry name" value="DUF4160"/>
</dbReference>
<dbReference type="RefSeq" id="WP_168061695.1">
    <property type="nucleotide sequence ID" value="NZ_VTOW01000003.1"/>
</dbReference>
<dbReference type="Pfam" id="PF13711">
    <property type="entry name" value="DUF4160"/>
    <property type="match status" value="1"/>
</dbReference>
<keyword evidence="2" id="KW-1185">Reference proteome</keyword>
<reference evidence="1 2" key="1">
    <citation type="journal article" date="2020" name="Nature">
        <title>Bacterial chemolithoautotrophy via manganese oxidation.</title>
        <authorList>
            <person name="Yu H."/>
            <person name="Leadbetter J.R."/>
        </authorList>
    </citation>
    <scope>NUCLEOTIDE SEQUENCE [LARGE SCALE GENOMIC DNA]</scope>
    <source>
        <strain evidence="1 2">Mn-1</strain>
    </source>
</reference>
<dbReference type="EMBL" id="VTOW01000003">
    <property type="protein sequence ID" value="NKE72228.1"/>
    <property type="molecule type" value="Genomic_DNA"/>
</dbReference>
<gene>
    <name evidence="1" type="ORF">MNODULE_15875</name>
</gene>
<protein>
    <submittedName>
        <fullName evidence="1">DUF4160 domain-containing protein</fullName>
    </submittedName>
</protein>
<evidence type="ECO:0000313" key="1">
    <source>
        <dbReference type="EMBL" id="NKE72228.1"/>
    </source>
</evidence>
<dbReference type="AlphaFoldDB" id="A0A7X6DSH5"/>
<organism evidence="1 2">
    <name type="scientific">Candidatus Manganitrophus noduliformans</name>
    <dbReference type="NCBI Taxonomy" id="2606439"/>
    <lineage>
        <taxon>Bacteria</taxon>
        <taxon>Pseudomonadati</taxon>
        <taxon>Nitrospirota</taxon>
        <taxon>Nitrospiria</taxon>
        <taxon>Candidatus Troglogloeales</taxon>
        <taxon>Candidatus Manganitrophaceae</taxon>
        <taxon>Candidatus Manganitrophus</taxon>
    </lineage>
</organism>
<sequence length="86" mass="10106">MPIISTFFGIIIRMYFGDHNPPHFHAEFQGEKATFNFEGRLLAGSISSGTARKLVRDWARRHKLELMINWRNIERGRPLNRIKPLE</sequence>
<proteinExistence type="predicted"/>
<name>A0A7X6DSH5_9BACT</name>
<dbReference type="Proteomes" id="UP000534783">
    <property type="component" value="Unassembled WGS sequence"/>
</dbReference>